<feature type="region of interest" description="Disordered" evidence="1">
    <location>
        <begin position="78"/>
        <end position="102"/>
    </location>
</feature>
<dbReference type="WBParaSite" id="PSAMB.scaffold68size88002.g1388.t1">
    <property type="protein sequence ID" value="PSAMB.scaffold68size88002.g1388.t1"/>
    <property type="gene ID" value="PSAMB.scaffold68size88002.g1388"/>
</dbReference>
<proteinExistence type="predicted"/>
<protein>
    <submittedName>
        <fullName evidence="3">Uncharacterized protein</fullName>
    </submittedName>
</protein>
<evidence type="ECO:0000313" key="2">
    <source>
        <dbReference type="Proteomes" id="UP000887566"/>
    </source>
</evidence>
<evidence type="ECO:0000256" key="1">
    <source>
        <dbReference type="SAM" id="MobiDB-lite"/>
    </source>
</evidence>
<feature type="region of interest" description="Disordered" evidence="1">
    <location>
        <begin position="20"/>
        <end position="65"/>
    </location>
</feature>
<name>A0A914X8W6_9BILA</name>
<reference evidence="3" key="1">
    <citation type="submission" date="2022-11" db="UniProtKB">
        <authorList>
            <consortium name="WormBaseParasite"/>
        </authorList>
    </citation>
    <scope>IDENTIFICATION</scope>
</reference>
<accession>A0A914X8W6</accession>
<dbReference type="Proteomes" id="UP000887566">
    <property type="component" value="Unplaced"/>
</dbReference>
<organism evidence="2 3">
    <name type="scientific">Plectus sambesii</name>
    <dbReference type="NCBI Taxonomy" id="2011161"/>
    <lineage>
        <taxon>Eukaryota</taxon>
        <taxon>Metazoa</taxon>
        <taxon>Ecdysozoa</taxon>
        <taxon>Nematoda</taxon>
        <taxon>Chromadorea</taxon>
        <taxon>Plectida</taxon>
        <taxon>Plectina</taxon>
        <taxon>Plectoidea</taxon>
        <taxon>Plectidae</taxon>
        <taxon>Plectus</taxon>
    </lineage>
</organism>
<dbReference type="AlphaFoldDB" id="A0A914X8W6"/>
<evidence type="ECO:0000313" key="3">
    <source>
        <dbReference type="WBParaSite" id="PSAMB.scaffold68size88002.g1388.t1"/>
    </source>
</evidence>
<sequence length="146" mass="15302">MTTTMTTTTTTMMTVGSFVANTSSSRTPPLMEPSAAGELKKGLNSRCRVASARQPPDRRGVAGGRKCCALSNSSALQRWRVHSRPPTTPTTGLRPRKRSANASTRYKLVPLIDDSTADADATAAVAGGQNAIRSVIGAQLLSNSIA</sequence>
<keyword evidence="2" id="KW-1185">Reference proteome</keyword>